<sequence length="92" mass="10172">MNPTQSSHLCFAREKWKWKKMLSRIKSAPARSSSEAVRSIAPARSSSGTVCFDEAKRLSNGGESSPKDGAGEKKRLAEKADKVMHIIFWGPH</sequence>
<evidence type="ECO:0000313" key="3">
    <source>
        <dbReference type="Proteomes" id="UP000594263"/>
    </source>
</evidence>
<proteinExistence type="predicted"/>
<dbReference type="Gramene" id="Kaladp0039s0029.1.v1.1">
    <property type="protein sequence ID" value="Kaladp0039s0029.1.v1.1"/>
    <property type="gene ID" value="Kaladp0039s0029.v1.1"/>
</dbReference>
<feature type="compositionally biased region" description="Basic and acidic residues" evidence="1">
    <location>
        <begin position="65"/>
        <end position="77"/>
    </location>
</feature>
<dbReference type="Proteomes" id="UP000594263">
    <property type="component" value="Unplaced"/>
</dbReference>
<feature type="region of interest" description="Disordered" evidence="1">
    <location>
        <begin position="29"/>
        <end position="77"/>
    </location>
</feature>
<reference evidence="2" key="1">
    <citation type="submission" date="2021-01" db="UniProtKB">
        <authorList>
            <consortium name="EnsemblPlants"/>
        </authorList>
    </citation>
    <scope>IDENTIFICATION</scope>
</reference>
<dbReference type="AlphaFoldDB" id="A0A7N0TIY9"/>
<name>A0A7N0TIY9_KALFE</name>
<protein>
    <submittedName>
        <fullName evidence="2">Uncharacterized protein</fullName>
    </submittedName>
</protein>
<evidence type="ECO:0000313" key="2">
    <source>
        <dbReference type="EnsemblPlants" id="Kaladp0039s0029.1.v1.1"/>
    </source>
</evidence>
<keyword evidence="3" id="KW-1185">Reference proteome</keyword>
<organism evidence="2 3">
    <name type="scientific">Kalanchoe fedtschenkoi</name>
    <name type="common">Lavender scallops</name>
    <name type="synonym">South American air plant</name>
    <dbReference type="NCBI Taxonomy" id="63787"/>
    <lineage>
        <taxon>Eukaryota</taxon>
        <taxon>Viridiplantae</taxon>
        <taxon>Streptophyta</taxon>
        <taxon>Embryophyta</taxon>
        <taxon>Tracheophyta</taxon>
        <taxon>Spermatophyta</taxon>
        <taxon>Magnoliopsida</taxon>
        <taxon>eudicotyledons</taxon>
        <taxon>Gunneridae</taxon>
        <taxon>Pentapetalae</taxon>
        <taxon>Saxifragales</taxon>
        <taxon>Crassulaceae</taxon>
        <taxon>Kalanchoe</taxon>
    </lineage>
</organism>
<evidence type="ECO:0000256" key="1">
    <source>
        <dbReference type="SAM" id="MobiDB-lite"/>
    </source>
</evidence>
<dbReference type="EnsemblPlants" id="Kaladp0039s0029.1.v1.1">
    <property type="protein sequence ID" value="Kaladp0039s0029.1.v1.1"/>
    <property type="gene ID" value="Kaladp0039s0029.v1.1"/>
</dbReference>
<accession>A0A7N0TIY9</accession>